<keyword evidence="3" id="KW-0879">Wnt signaling pathway</keyword>
<evidence type="ECO:0000256" key="7">
    <source>
        <dbReference type="ARBA" id="ARBA00023125"/>
    </source>
</evidence>
<sequence length="453" mass="48383">MNISVHLRLLSFLPRTTAVDVWALVRVCFALMANMSSSVCMETPHAHGHTHGHTHNYNPTPGRDFPLQIDSCVNPVLDYSAQMERYRSFATFYKNSAAAAAATPFPQTAKIARIATPLFPSARLSAMPPWPCDNAMLWGRKPTAVNVNGPHTHRTGMSRAEPVNVHMSAKHIPQDSALQMGADNFLSPLAAEQCRGLPVTGAECMNRLKCPPSVPPGGAGEADRGGTFGGMPPLGGLSLPPGVIVMTTLHSGAGSSGVTMSDSAFQIANVAADCQHSGSSCSGSPAALNGNANGSCSSGSSNGSGAAKRKRKRCGICAPCRRLINCGVCSSCRNRKTGHQICKFRKCEELKKKPGSTMEVGFTHALTHMLGESAIGRSRRHLPLVLLKNPPPIHVIKPDSNTRRTAGHTPTIYPEHWGHQVHMPRQRDVVDEPLGLKLTSPQPNTNGRRETGT</sequence>
<keyword evidence="11" id="KW-0732">Signal</keyword>
<dbReference type="PANTHER" id="PTHR13419:SF1">
    <property type="entry name" value="CXXC-TYPE ZINC FINGER PROTEIN 4"/>
    <property type="match status" value="1"/>
</dbReference>
<evidence type="ECO:0000256" key="1">
    <source>
        <dbReference type="ARBA" id="ARBA00004496"/>
    </source>
</evidence>
<feature type="domain" description="CXXC-type" evidence="12">
    <location>
        <begin position="307"/>
        <end position="348"/>
    </location>
</feature>
<evidence type="ECO:0000256" key="6">
    <source>
        <dbReference type="ARBA" id="ARBA00022833"/>
    </source>
</evidence>
<feature type="region of interest" description="Disordered" evidence="10">
    <location>
        <begin position="434"/>
        <end position="453"/>
    </location>
</feature>
<keyword evidence="2" id="KW-0963">Cytoplasm</keyword>
<organism evidence="13 14">
    <name type="scientific">Cirrhinus molitorella</name>
    <name type="common">mud carp</name>
    <dbReference type="NCBI Taxonomy" id="172907"/>
    <lineage>
        <taxon>Eukaryota</taxon>
        <taxon>Metazoa</taxon>
        <taxon>Chordata</taxon>
        <taxon>Craniata</taxon>
        <taxon>Vertebrata</taxon>
        <taxon>Euteleostomi</taxon>
        <taxon>Actinopterygii</taxon>
        <taxon>Neopterygii</taxon>
        <taxon>Teleostei</taxon>
        <taxon>Ostariophysi</taxon>
        <taxon>Cypriniformes</taxon>
        <taxon>Cyprinidae</taxon>
        <taxon>Labeoninae</taxon>
        <taxon>Labeonini</taxon>
        <taxon>Cirrhinus</taxon>
    </lineage>
</organism>
<keyword evidence="6" id="KW-0862">Zinc</keyword>
<protein>
    <recommendedName>
        <fullName evidence="8">CXXC-type zinc finger protein 4</fullName>
    </recommendedName>
</protein>
<evidence type="ECO:0000313" key="13">
    <source>
        <dbReference type="EMBL" id="KAL1249249.1"/>
    </source>
</evidence>
<gene>
    <name evidence="13" type="ORF">QQF64_020254</name>
</gene>
<evidence type="ECO:0000256" key="9">
    <source>
        <dbReference type="PROSITE-ProRule" id="PRU00509"/>
    </source>
</evidence>
<accession>A0ABR3LC48</accession>
<keyword evidence="7" id="KW-0238">DNA-binding</keyword>
<dbReference type="InterPro" id="IPR040388">
    <property type="entry name" value="CXXC4/CXXC5"/>
</dbReference>
<reference evidence="13 14" key="1">
    <citation type="submission" date="2023-09" db="EMBL/GenBank/DDBJ databases">
        <authorList>
            <person name="Wang M."/>
        </authorList>
    </citation>
    <scope>NUCLEOTIDE SEQUENCE [LARGE SCALE GENOMIC DNA]</scope>
    <source>
        <strain evidence="13">GT-2023</strain>
        <tissue evidence="13">Liver</tissue>
    </source>
</reference>
<proteinExistence type="predicted"/>
<evidence type="ECO:0000256" key="5">
    <source>
        <dbReference type="ARBA" id="ARBA00022771"/>
    </source>
</evidence>
<keyword evidence="5 9" id="KW-0863">Zinc-finger</keyword>
<evidence type="ECO:0000256" key="3">
    <source>
        <dbReference type="ARBA" id="ARBA00022687"/>
    </source>
</evidence>
<comment type="caution">
    <text evidence="13">The sequence shown here is derived from an EMBL/GenBank/DDBJ whole genome shotgun (WGS) entry which is preliminary data.</text>
</comment>
<dbReference type="Proteomes" id="UP001558613">
    <property type="component" value="Unassembled WGS sequence"/>
</dbReference>
<evidence type="ECO:0000259" key="12">
    <source>
        <dbReference type="PROSITE" id="PS51058"/>
    </source>
</evidence>
<keyword evidence="4" id="KW-0479">Metal-binding</keyword>
<dbReference type="Pfam" id="PF02008">
    <property type="entry name" value="zf-CXXC"/>
    <property type="match status" value="1"/>
</dbReference>
<keyword evidence="14" id="KW-1185">Reference proteome</keyword>
<evidence type="ECO:0000256" key="8">
    <source>
        <dbReference type="ARBA" id="ARBA00039660"/>
    </source>
</evidence>
<feature type="signal peptide" evidence="11">
    <location>
        <begin position="1"/>
        <end position="18"/>
    </location>
</feature>
<name>A0ABR3LC48_9TELE</name>
<evidence type="ECO:0000256" key="4">
    <source>
        <dbReference type="ARBA" id="ARBA00022723"/>
    </source>
</evidence>
<dbReference type="PROSITE" id="PS51058">
    <property type="entry name" value="ZF_CXXC"/>
    <property type="match status" value="1"/>
</dbReference>
<evidence type="ECO:0000256" key="2">
    <source>
        <dbReference type="ARBA" id="ARBA00022490"/>
    </source>
</evidence>
<dbReference type="PANTHER" id="PTHR13419">
    <property type="entry name" value="ZINC FINGER-CONTAINING"/>
    <property type="match status" value="1"/>
</dbReference>
<evidence type="ECO:0000256" key="11">
    <source>
        <dbReference type="SAM" id="SignalP"/>
    </source>
</evidence>
<feature type="chain" id="PRO_5046031275" description="CXXC-type zinc finger protein 4" evidence="11">
    <location>
        <begin position="19"/>
        <end position="453"/>
    </location>
</feature>
<dbReference type="InterPro" id="IPR002857">
    <property type="entry name" value="Znf_CXXC"/>
</dbReference>
<dbReference type="EMBL" id="JAYMGO010000023">
    <property type="protein sequence ID" value="KAL1249249.1"/>
    <property type="molecule type" value="Genomic_DNA"/>
</dbReference>
<comment type="subcellular location">
    <subcellularLocation>
        <location evidence="1">Cytoplasm</location>
    </subcellularLocation>
</comment>
<evidence type="ECO:0000256" key="10">
    <source>
        <dbReference type="SAM" id="MobiDB-lite"/>
    </source>
</evidence>
<evidence type="ECO:0000313" key="14">
    <source>
        <dbReference type="Proteomes" id="UP001558613"/>
    </source>
</evidence>